<dbReference type="Pfam" id="PF03097">
    <property type="entry name" value="BRO1"/>
    <property type="match status" value="1"/>
</dbReference>
<keyword evidence="5" id="KW-1185">Reference proteome</keyword>
<accession>A0A7M7PSJ8</accession>
<feature type="domain" description="BRO1" evidence="3">
    <location>
        <begin position="3"/>
        <end position="396"/>
    </location>
</feature>
<dbReference type="CDD" id="cd09240">
    <property type="entry name" value="BRO1_Alix"/>
    <property type="match status" value="1"/>
</dbReference>
<reference evidence="5" key="1">
    <citation type="submission" date="2015-02" db="EMBL/GenBank/DDBJ databases">
        <title>Genome sequencing for Strongylocentrotus purpuratus.</title>
        <authorList>
            <person name="Murali S."/>
            <person name="Liu Y."/>
            <person name="Vee V."/>
            <person name="English A."/>
            <person name="Wang M."/>
            <person name="Skinner E."/>
            <person name="Han Y."/>
            <person name="Muzny D.M."/>
            <person name="Worley K.C."/>
            <person name="Gibbs R.A."/>
        </authorList>
    </citation>
    <scope>NUCLEOTIDE SEQUENCE</scope>
</reference>
<dbReference type="PANTHER" id="PTHR23030:SF39">
    <property type="entry name" value="PROGRAMMED CELL DEATH 6-INTERACTING PROTEIN"/>
    <property type="match status" value="1"/>
</dbReference>
<evidence type="ECO:0000313" key="5">
    <source>
        <dbReference type="Proteomes" id="UP000007110"/>
    </source>
</evidence>
<dbReference type="OMA" id="CHAANQS"/>
<dbReference type="AlphaFoldDB" id="A0A7M7PSJ8"/>
<evidence type="ECO:0000256" key="2">
    <source>
        <dbReference type="SAM" id="MobiDB-lite"/>
    </source>
</evidence>
<feature type="compositionally biased region" description="Low complexity" evidence="2">
    <location>
        <begin position="815"/>
        <end position="857"/>
    </location>
</feature>
<dbReference type="PROSITE" id="PS51180">
    <property type="entry name" value="BRO1"/>
    <property type="match status" value="1"/>
</dbReference>
<feature type="compositionally biased region" description="Low complexity" evidence="2">
    <location>
        <begin position="864"/>
        <end position="879"/>
    </location>
</feature>
<name>A0A7M7PSJ8_STRPU</name>
<dbReference type="Gene3D" id="1.20.120.560">
    <property type="entry name" value="alix/aip1 in complex with the ypdl late domain"/>
    <property type="match status" value="1"/>
</dbReference>
<dbReference type="SMART" id="SM01041">
    <property type="entry name" value="BRO1"/>
    <property type="match status" value="1"/>
</dbReference>
<feature type="region of interest" description="Disordered" evidence="2">
    <location>
        <begin position="815"/>
        <end position="879"/>
    </location>
</feature>
<dbReference type="Proteomes" id="UP000007110">
    <property type="component" value="Unassembled WGS sequence"/>
</dbReference>
<dbReference type="PANTHER" id="PTHR23030">
    <property type="entry name" value="PCD6 INTERACTING PROTEIN-RELATED"/>
    <property type="match status" value="1"/>
</dbReference>
<feature type="compositionally biased region" description="Pro residues" evidence="2">
    <location>
        <begin position="745"/>
        <end position="754"/>
    </location>
</feature>
<dbReference type="GO" id="GO:0005768">
    <property type="term" value="C:endosome"/>
    <property type="evidence" value="ECO:0000318"/>
    <property type="project" value="GO_Central"/>
</dbReference>
<feature type="compositionally biased region" description="Low complexity" evidence="2">
    <location>
        <begin position="770"/>
        <end position="779"/>
    </location>
</feature>
<dbReference type="InterPro" id="IPR038499">
    <property type="entry name" value="BRO1_sf"/>
</dbReference>
<dbReference type="InParanoid" id="A0A7M7PSJ8"/>
<dbReference type="InterPro" id="IPR025304">
    <property type="entry name" value="ALIX_V_dom"/>
</dbReference>
<organism evidence="4 5">
    <name type="scientific">Strongylocentrotus purpuratus</name>
    <name type="common">Purple sea urchin</name>
    <dbReference type="NCBI Taxonomy" id="7668"/>
    <lineage>
        <taxon>Eukaryota</taxon>
        <taxon>Metazoa</taxon>
        <taxon>Echinodermata</taxon>
        <taxon>Eleutherozoa</taxon>
        <taxon>Echinozoa</taxon>
        <taxon>Echinoidea</taxon>
        <taxon>Euechinoidea</taxon>
        <taxon>Echinacea</taxon>
        <taxon>Camarodonta</taxon>
        <taxon>Echinidea</taxon>
        <taxon>Strongylocentrotidae</taxon>
        <taxon>Strongylocentrotus</taxon>
    </lineage>
</organism>
<dbReference type="EnsemblMetazoa" id="XM_031000302">
    <property type="protein sequence ID" value="XP_030856162"/>
    <property type="gene ID" value="LOC584543"/>
</dbReference>
<evidence type="ECO:0000259" key="3">
    <source>
        <dbReference type="PROSITE" id="PS51180"/>
    </source>
</evidence>
<dbReference type="GO" id="GO:0000281">
    <property type="term" value="P:mitotic cytokinesis"/>
    <property type="evidence" value="ECO:0000318"/>
    <property type="project" value="GO_Central"/>
</dbReference>
<dbReference type="Gene3D" id="1.20.140.50">
    <property type="entry name" value="alix/aip1 like domains"/>
    <property type="match status" value="1"/>
</dbReference>
<evidence type="ECO:0000313" key="4">
    <source>
        <dbReference type="EnsemblMetazoa" id="XP_030856162"/>
    </source>
</evidence>
<dbReference type="GeneID" id="584543"/>
<dbReference type="KEGG" id="spu:584543"/>
<dbReference type="InterPro" id="IPR004328">
    <property type="entry name" value="BRO1_dom"/>
</dbReference>
<dbReference type="OrthoDB" id="2141925at2759"/>
<evidence type="ECO:0000256" key="1">
    <source>
        <dbReference type="SAM" id="Coils"/>
    </source>
</evidence>
<feature type="region of interest" description="Disordered" evidence="2">
    <location>
        <begin position="719"/>
        <end position="791"/>
    </location>
</feature>
<keyword evidence="1" id="KW-0175">Coiled coil</keyword>
<dbReference type="Pfam" id="PF13949">
    <property type="entry name" value="ALIX_LYPXL_bnd"/>
    <property type="match status" value="1"/>
</dbReference>
<dbReference type="RefSeq" id="XP_030856162.1">
    <property type="nucleotide sequence ID" value="XM_031000302.1"/>
</dbReference>
<protein>
    <recommendedName>
        <fullName evidence="3">BRO1 domain-containing protein</fullName>
    </recommendedName>
</protein>
<dbReference type="Gene3D" id="1.25.40.280">
    <property type="entry name" value="alix/aip1 like domains"/>
    <property type="match status" value="1"/>
</dbReference>
<proteinExistence type="predicted"/>
<dbReference type="CDD" id="cd09235">
    <property type="entry name" value="V_Alix"/>
    <property type="match status" value="1"/>
</dbReference>
<feature type="coiled-coil region" evidence="1">
    <location>
        <begin position="556"/>
        <end position="583"/>
    </location>
</feature>
<reference evidence="4" key="2">
    <citation type="submission" date="2021-01" db="UniProtKB">
        <authorList>
            <consortium name="EnsemblMetazoa"/>
        </authorList>
    </citation>
    <scope>IDENTIFICATION</scope>
</reference>
<sequence>MANFLVVPLKSSSEVEFQNFQKPFQNFIKNTFPDSGEGDDFSQQVKEFSKQRTNAVCRKLDKHTNSLDMLAKYYDQLVFIDGKLPISEDKIRISFEWWDAFDKGSTCIFGAKKHTACSAAFEKACVLFNFAAMNSQVAALQSMDDDDGIKTATKHFQTAAGIFNHIKVSVYSAAEGTPDMHLECLAAFSSLMLAQAQESCLRKTRKDKMKDGIISKVALSASELYQEAAEALSPSSVKSMLPKDWIPTVLGKQYYMHAISEYHQALVCRASASYGPEVGRLRHASDLLSEVERKGGQYIDTKDFAARVSQELKAVKKDNDFIYHDIVPSVDQLSRPGTAQLAKFRGISTPLSTESTDLFTLLVPLSVHNATVAYDNRKAEIVNREVGKLREATQVMNGALVSLNLPASIEDLKGDGVPQSVLEKSQKIKQKGGVEVIDKLLQELPELLQRNRDILVEAIRQLDEEGRTDDQMKEKFKEKWTRTPSNKLTNALREEANKYKSIVDNAVRADHVVKDKYNENRRSMEILSKDEVEIAASLPSASGASALQGSPVVQELRQLMRDVDEIKTVREVLENEIKSATVDIKMKFLEALAADGAITDEDVISNSNIDDMYRSLIQQVQENVRKQETVLAKIQDADSRFCLAKQTNAGGEHRAEMLKNLATAFDIYMELTSNLHEGTKFYNDLTQILVKFQSKVVDLCFARNTEKEDMLKDITQSLAHQPPAGAPSAPTHHDTAASTGQRVPPARPPPPQAPPQQAASAPQQPPPPTAAALPPQAVPGGYPVQPGSAPQYQPMPSYAPGYGGAPMAMPAPMPAYNQNTYPQQGYPQQGYGQQPPYGYQQPPAQGYPGQAPPQQGYPTPPQGYPQQPQYNPYGQQPPR</sequence>